<sequence length="1141" mass="128676">MGEFFSLLVRQRGVFSFCLLRVFRPDISPLDLGSQSLNVDSISVRANFRHNCSLLSTSDEGCHGTTLTVGGTIVVPLSDYRPPQAGQPPVKKVSVRQRLPLQRVPGAQCPTRKADGNSVPNRQSIVKKSSILRLASWNVRTMCPGLSDDLQQIDDSRKTAIINRELMRLNIDIAALQETRLPSNGSLREEDYTFFWQGNEPEEPRMHGVGFAVRNSLLSSVEPSPEGTSRILSLRLSTSSGPVNILSIYAPTLSSATETKDEFYEKLETTISGIPATEQLYLLGDFNARVGADQESWPRSIGHFGIGKLNENGQRLLEISFLPRPLYHSADCDTDHSLVGSKVRLQPRRIYRSKQKGRPRINTARTVLPDLCQRFDDSVEEALRDCPTRSAVERWNYIRDAIYTSAMGTFGKRERHNPDWFEAGIAKLEPVITAKRKALLDHKRKPSEKTLAALRKARNDAQRIARRSANDYWLNLCEGIQLSADCGNIRAMYDGMKKAFGPSITKTAPLKTASGDIITDRGKQMERWAEHYQELYSRENVVSAAAVENTDTLPLMEELDNAPTIDELRKAINSLASGKAPGSDGIPPEVVKAGKNTALHNHLHELLLQCWEEGAVPQDMRNASIITLYKNKGDRSDCNNYRGISLLSIVGKAFARVVLNRLQKLAERVYPEAQCGFRAERSTIDMVFSLRQLQEKCREQRRPLYVAFIDLTKAFDLVSRQGLFTLLQRIGCPPKLLRMISSFHEDMYGTVQYDGSSSDPFPIKSGVKQGCVLAPTLFGIFFSLLLTFAFHRSEDGVYLHTRSDGRLFNLARLRAKTKVRKVLIREMLFADDAALTAHTEPALQRLMDRFSHACNEFALTISIKKTQVMVQDVCSIPRISIDDHILEVVGTFTYLGSTISNNLSLEAELNKRIGKAATVMARLGKRVWDNAMLTTNTKLVVYKACILSTLLYGSEAWTLYSHQERRLNAFHMRCLRRILGISWQDRVPNKDVLAQAGMTSMYALLSQRRLRWLGHVSRMDDGRIPKDVLYGELATGARPAGRPVLRYKDVLKRDMKAGGIDQTSWETVAADRSRWRQAVKTGVKTSEKRREEQWEERRQRRRQRPAQTCTQPDVFTCVNCGKVCRSRIGLYSHSRRCMKTS</sequence>
<dbReference type="PANTHER" id="PTHR47027">
    <property type="entry name" value="REVERSE TRANSCRIPTASE DOMAIN-CONTAINING PROTEIN"/>
    <property type="match status" value="1"/>
</dbReference>
<organism evidence="3 4">
    <name type="scientific">Branchiostoma belcheri</name>
    <name type="common">Amphioxus</name>
    <dbReference type="NCBI Taxonomy" id="7741"/>
    <lineage>
        <taxon>Eukaryota</taxon>
        <taxon>Metazoa</taxon>
        <taxon>Chordata</taxon>
        <taxon>Cephalochordata</taxon>
        <taxon>Leptocardii</taxon>
        <taxon>Amphioxiformes</taxon>
        <taxon>Branchiostomatidae</taxon>
        <taxon>Branchiostoma</taxon>
    </lineage>
</organism>
<dbReference type="InterPro" id="IPR000477">
    <property type="entry name" value="RT_dom"/>
</dbReference>
<feature type="region of interest" description="Disordered" evidence="1">
    <location>
        <begin position="1079"/>
        <end position="1107"/>
    </location>
</feature>
<dbReference type="PROSITE" id="PS50878">
    <property type="entry name" value="RT_POL"/>
    <property type="match status" value="1"/>
</dbReference>
<dbReference type="Proteomes" id="UP000515135">
    <property type="component" value="Unplaced"/>
</dbReference>
<dbReference type="CDD" id="cd09076">
    <property type="entry name" value="L1-EN"/>
    <property type="match status" value="1"/>
</dbReference>
<reference evidence="4" key="1">
    <citation type="submission" date="2025-08" db="UniProtKB">
        <authorList>
            <consortium name="RefSeq"/>
        </authorList>
    </citation>
    <scope>IDENTIFICATION</scope>
    <source>
        <tissue evidence="4">Gonad</tissue>
    </source>
</reference>
<dbReference type="GeneID" id="109468467"/>
<name>A0A6P4Y062_BRABE</name>
<dbReference type="RefSeq" id="XP_019622270.1">
    <property type="nucleotide sequence ID" value="XM_019766711.1"/>
</dbReference>
<dbReference type="OrthoDB" id="410381at2759"/>
<evidence type="ECO:0000313" key="4">
    <source>
        <dbReference type="RefSeq" id="XP_019622270.1"/>
    </source>
</evidence>
<dbReference type="Pfam" id="PF03372">
    <property type="entry name" value="Exo_endo_phos"/>
    <property type="match status" value="1"/>
</dbReference>
<protein>
    <submittedName>
        <fullName evidence="4">Uncharacterized protein LOC109468467</fullName>
    </submittedName>
</protein>
<feature type="domain" description="Reverse transcriptase" evidence="2">
    <location>
        <begin position="609"/>
        <end position="899"/>
    </location>
</feature>
<dbReference type="Gene3D" id="3.60.10.10">
    <property type="entry name" value="Endonuclease/exonuclease/phosphatase"/>
    <property type="match status" value="1"/>
</dbReference>
<feature type="compositionally biased region" description="Basic and acidic residues" evidence="1">
    <location>
        <begin position="1085"/>
        <end position="1098"/>
    </location>
</feature>
<dbReference type="GO" id="GO:0003824">
    <property type="term" value="F:catalytic activity"/>
    <property type="evidence" value="ECO:0007669"/>
    <property type="project" value="InterPro"/>
</dbReference>
<dbReference type="PANTHER" id="PTHR47027:SF20">
    <property type="entry name" value="REVERSE TRANSCRIPTASE-LIKE PROTEIN WITH RNA-DIRECTED DNA POLYMERASE DOMAIN"/>
    <property type="match status" value="1"/>
</dbReference>
<dbReference type="Pfam" id="PF00078">
    <property type="entry name" value="RVT_1"/>
    <property type="match status" value="1"/>
</dbReference>
<keyword evidence="3" id="KW-1185">Reference proteome</keyword>
<dbReference type="KEGG" id="bbel:109468467"/>
<dbReference type="SUPFAM" id="SSF56219">
    <property type="entry name" value="DNase I-like"/>
    <property type="match status" value="1"/>
</dbReference>
<proteinExistence type="predicted"/>
<accession>A0A6P4Y062</accession>
<evidence type="ECO:0000256" key="1">
    <source>
        <dbReference type="SAM" id="MobiDB-lite"/>
    </source>
</evidence>
<evidence type="ECO:0000259" key="2">
    <source>
        <dbReference type="PROSITE" id="PS50878"/>
    </source>
</evidence>
<evidence type="ECO:0000313" key="3">
    <source>
        <dbReference type="Proteomes" id="UP000515135"/>
    </source>
</evidence>
<dbReference type="CDD" id="cd01650">
    <property type="entry name" value="RT_nLTR_like"/>
    <property type="match status" value="1"/>
</dbReference>
<dbReference type="InterPro" id="IPR005135">
    <property type="entry name" value="Endo/exonuclease/phosphatase"/>
</dbReference>
<dbReference type="InterPro" id="IPR036691">
    <property type="entry name" value="Endo/exonu/phosph_ase_sf"/>
</dbReference>
<gene>
    <name evidence="4" type="primary">LOC109468467</name>
</gene>
<dbReference type="AlphaFoldDB" id="A0A6P4Y062"/>